<organism evidence="1 2">
    <name type="scientific">Lonchura striata</name>
    <name type="common">white-rumped munia</name>
    <dbReference type="NCBI Taxonomy" id="40157"/>
    <lineage>
        <taxon>Eukaryota</taxon>
        <taxon>Metazoa</taxon>
        <taxon>Chordata</taxon>
        <taxon>Craniata</taxon>
        <taxon>Vertebrata</taxon>
        <taxon>Euteleostomi</taxon>
        <taxon>Archelosauria</taxon>
        <taxon>Archosauria</taxon>
        <taxon>Dinosauria</taxon>
        <taxon>Saurischia</taxon>
        <taxon>Theropoda</taxon>
        <taxon>Coelurosauria</taxon>
        <taxon>Aves</taxon>
        <taxon>Neognathae</taxon>
        <taxon>Neoaves</taxon>
        <taxon>Telluraves</taxon>
        <taxon>Australaves</taxon>
        <taxon>Passeriformes</taxon>
        <taxon>Passeroidea</taxon>
        <taxon>Estrildidae</taxon>
        <taxon>Estrildinae</taxon>
        <taxon>Lonchura</taxon>
    </lineage>
</organism>
<dbReference type="AlphaFoldDB" id="A0A218V8W5"/>
<proteinExistence type="predicted"/>
<protein>
    <submittedName>
        <fullName evidence="1">Uncharacterized protein</fullName>
    </submittedName>
</protein>
<gene>
    <name evidence="1" type="ORF">RLOC_00013906</name>
</gene>
<dbReference type="EMBL" id="MUZQ01000026">
    <property type="protein sequence ID" value="OWK62487.1"/>
    <property type="molecule type" value="Genomic_DNA"/>
</dbReference>
<accession>A0A218V8W5</accession>
<dbReference type="Proteomes" id="UP000197619">
    <property type="component" value="Unassembled WGS sequence"/>
</dbReference>
<keyword evidence="2" id="KW-1185">Reference proteome</keyword>
<comment type="caution">
    <text evidence="1">The sequence shown here is derived from an EMBL/GenBank/DDBJ whole genome shotgun (WGS) entry which is preliminary data.</text>
</comment>
<evidence type="ECO:0000313" key="1">
    <source>
        <dbReference type="EMBL" id="OWK62487.1"/>
    </source>
</evidence>
<name>A0A218V8W5_9PASE</name>
<evidence type="ECO:0000313" key="2">
    <source>
        <dbReference type="Proteomes" id="UP000197619"/>
    </source>
</evidence>
<sequence length="35" mass="3735">MSSTGLMALSLFMTSATEHHLPLQKHCSTGSESLT</sequence>
<reference evidence="1 2" key="1">
    <citation type="submission" date="2017-05" db="EMBL/GenBank/DDBJ databases">
        <title>Genome of assembly of the Bengalese finch, Lonchura striata domestica.</title>
        <authorList>
            <person name="Colquitt B.M."/>
            <person name="Brainard M.S."/>
        </authorList>
    </citation>
    <scope>NUCLEOTIDE SEQUENCE [LARGE SCALE GENOMIC DNA]</scope>
    <source>
        <strain evidence="1">White83orange57</strain>
    </source>
</reference>